<dbReference type="InterPro" id="IPR002110">
    <property type="entry name" value="Ankyrin_rpt"/>
</dbReference>
<dbReference type="RefSeq" id="XP_001707210.1">
    <property type="nucleotide sequence ID" value="XM_001707158.1"/>
</dbReference>
<dbReference type="GeneID" id="5700108"/>
<reference evidence="1 2" key="1">
    <citation type="journal article" date="2007" name="Science">
        <title>Genomic minimalism in the early diverging intestinal parasite Giardia lamblia.</title>
        <authorList>
            <person name="Morrison H.G."/>
            <person name="McArthur A.G."/>
            <person name="Gillin F.D."/>
            <person name="Aley S.B."/>
            <person name="Adam R.D."/>
            <person name="Olsen G.J."/>
            <person name="Best A.A."/>
            <person name="Cande W.Z."/>
            <person name="Chen F."/>
            <person name="Cipriano M.J."/>
            <person name="Davids B.J."/>
            <person name="Dawson S.C."/>
            <person name="Elmendorf H.G."/>
            <person name="Hehl A.B."/>
            <person name="Holder M.E."/>
            <person name="Huse S.M."/>
            <person name="Kim U.U."/>
            <person name="Lasek-Nesselquist E."/>
            <person name="Manning G."/>
            <person name="Nigam A."/>
            <person name="Nixon J.E."/>
            <person name="Palm D."/>
            <person name="Passamaneck N.E."/>
            <person name="Prabhu A."/>
            <person name="Reich C.I."/>
            <person name="Reiner D.S."/>
            <person name="Samuelson J."/>
            <person name="Svard S.G."/>
            <person name="Sogin M.L."/>
        </authorList>
    </citation>
    <scope>NUCLEOTIDE SEQUENCE [LARGE SCALE GENOMIC DNA]</scope>
    <source>
        <strain evidence="1 2">WB C6</strain>
    </source>
</reference>
<accession>A8BGL7</accession>
<dbReference type="InterPro" id="IPR011009">
    <property type="entry name" value="Kinase-like_dom_sf"/>
</dbReference>
<sequence>MGIDLLDKYYFSATLLSRCPYGDLYVANSRRTRLNVIARVIHLEFIESTVMKQLKDAYEQTKRIDHANIFLYTAFYLDENTIILEADTDQQTVVDDLAIRKDLGTSYTTDELFYFAYQIADALYHIHCKSVYEGLLFSVRADSVVIKGSPVNLMDMKAKLSIFTAKWPAQNQPTTARFETRLAVSDIFEFSKMSFEQHALYNITMLGHLLLEMALMRPLEKGTANSVCAENEDLIISTHNTTLLDLIRFCLNSTQSRRTIIIDIKDLAAFGLGLRYADQEFRFYSSREKASTVDKLIKQLQAEKKFLSSIRARDIIMQALRMATMAYDKGLGLNYYAEDVSIVKDTITIYPDASVDGHIYDLLRDMAKVIEPGFFAQELSRLTNVKVVPSLHDAVATLEPLLAKIGTNQMVKLTAMELVLSELASKIPEDSNSFTILYAQLSDQGFSIAEANNIISMLPQLVHRPILLSVFMRCCIEKSISLKVPFRLGNVQPTMSKLMTALLKGGHGVTSLKDYLCDLGQQCLAPICLLDRNSCKLFCTHLTALMVAAWYNKLGAIRLLLAELGYCTDNQMTALMFASVAGSTESVPFLTMEAQHRNSLGQTALMLAAIRGHMNVAKILAPLEAGIQDCRGRTALMYAVQQDNPKMVQLLLEYESGYQDSDGNTALMYAIYRNSLIYTELLFRYESAKQTKDNMTALLFAIRGNKPDLIQLLLPMEVSLTTTTGETVLMYAAQAGNEQLVRQLINLYPKLALNRQDGTGWTALMRAAQMGYENIVKLLLPHEGGRQTNDGTTALMIATKNHSNNIVLVLRKEERRLTDKNGDTALIHAARNGNINAIRLLKSYEAGLLNNDGYTALMVAVKQGYVDLADELFLPEYKVRAYSGLSALGVAHATRNRAILELFAKKMEEHCSLNPKHNQEMELTWSPIHYATPFTAVNTEPQ</sequence>
<evidence type="ECO:0000313" key="1">
    <source>
        <dbReference type="EMBL" id="KAE8302155.1"/>
    </source>
</evidence>
<gene>
    <name evidence="1" type="ORF">GL50803_008803</name>
</gene>
<keyword evidence="2" id="KW-1185">Reference proteome</keyword>
<dbReference type="AlphaFoldDB" id="A8BGL7"/>
<dbReference type="PROSITE" id="PS50297">
    <property type="entry name" value="ANK_REP_REGION"/>
    <property type="match status" value="1"/>
</dbReference>
<dbReference type="KEGG" id="gla:GL50803_008803"/>
<name>A8BGL7_GIAIC</name>
<dbReference type="Pfam" id="PF12796">
    <property type="entry name" value="Ank_2"/>
    <property type="match status" value="3"/>
</dbReference>
<dbReference type="InterPro" id="IPR036770">
    <property type="entry name" value="Ankyrin_rpt-contain_sf"/>
</dbReference>
<dbReference type="Proteomes" id="UP000001548">
    <property type="component" value="Unassembled WGS sequence"/>
</dbReference>
<dbReference type="OMA" id="THLTALM"/>
<dbReference type="Gene3D" id="1.25.40.20">
    <property type="entry name" value="Ankyrin repeat-containing domain"/>
    <property type="match status" value="3"/>
</dbReference>
<dbReference type="SUPFAM" id="SSF48403">
    <property type="entry name" value="Ankyrin repeat"/>
    <property type="match status" value="1"/>
</dbReference>
<dbReference type="SMART" id="SM00248">
    <property type="entry name" value="ANK"/>
    <property type="match status" value="11"/>
</dbReference>
<comment type="caution">
    <text evidence="1">The sequence shown here is derived from an EMBL/GenBank/DDBJ whole genome shotgun (WGS) entry which is preliminary data.</text>
</comment>
<dbReference type="STRING" id="184922.A8BGL7"/>
<dbReference type="EMBL" id="AACB03000004">
    <property type="protein sequence ID" value="KAE8302155.1"/>
    <property type="molecule type" value="Genomic_DNA"/>
</dbReference>
<dbReference type="PROSITE" id="PS50088">
    <property type="entry name" value="ANK_REPEAT"/>
    <property type="match status" value="1"/>
</dbReference>
<evidence type="ECO:0000313" key="2">
    <source>
        <dbReference type="Proteomes" id="UP000001548"/>
    </source>
</evidence>
<dbReference type="VEuPathDB" id="GiardiaDB:GL50803_8803"/>
<dbReference type="PANTHER" id="PTHR24120:SF4">
    <property type="entry name" value="GH07239P"/>
    <property type="match status" value="1"/>
</dbReference>
<proteinExistence type="predicted"/>
<dbReference type="SUPFAM" id="SSF56112">
    <property type="entry name" value="Protein kinase-like (PK-like)"/>
    <property type="match status" value="1"/>
</dbReference>
<dbReference type="HOGENOM" id="CLU_311791_0_0_1"/>
<protein>
    <submittedName>
        <fullName evidence="1">Ankyrin repeat protein 1</fullName>
    </submittedName>
</protein>
<organism evidence="1 2">
    <name type="scientific">Giardia intestinalis (strain ATCC 50803 / WB clone C6)</name>
    <name type="common">Giardia lamblia</name>
    <dbReference type="NCBI Taxonomy" id="184922"/>
    <lineage>
        <taxon>Eukaryota</taxon>
        <taxon>Metamonada</taxon>
        <taxon>Diplomonadida</taxon>
        <taxon>Hexamitidae</taxon>
        <taxon>Giardiinae</taxon>
        <taxon>Giardia</taxon>
    </lineage>
</organism>
<dbReference type="PANTHER" id="PTHR24120">
    <property type="entry name" value="GH07239P"/>
    <property type="match status" value="1"/>
</dbReference>